<name>A0A2A2JN24_9BILA</name>
<dbReference type="PANTHER" id="PTHR37442:SF2">
    <property type="entry name" value="CHONDROITIN PROTEOGLYCAN 4"/>
    <property type="match status" value="1"/>
</dbReference>
<dbReference type="Proteomes" id="UP000218231">
    <property type="component" value="Unassembled WGS sequence"/>
</dbReference>
<proteinExistence type="predicted"/>
<evidence type="ECO:0000313" key="2">
    <source>
        <dbReference type="Proteomes" id="UP000218231"/>
    </source>
</evidence>
<evidence type="ECO:0008006" key="3">
    <source>
        <dbReference type="Google" id="ProtNLM"/>
    </source>
</evidence>
<dbReference type="PANTHER" id="PTHR37442">
    <property type="entry name" value="F18A1.7 PROTEIN-RELATED"/>
    <property type="match status" value="1"/>
</dbReference>
<comment type="caution">
    <text evidence="1">The sequence shown here is derived from an EMBL/GenBank/DDBJ whole genome shotgun (WGS) entry which is preliminary data.</text>
</comment>
<gene>
    <name evidence="1" type="ORF">WR25_23788</name>
</gene>
<keyword evidence="2" id="KW-1185">Reference proteome</keyword>
<dbReference type="InterPro" id="IPR053123">
    <property type="entry name" value="CPG4-like"/>
</dbReference>
<dbReference type="EMBL" id="LIAE01010340">
    <property type="protein sequence ID" value="PAV62899.1"/>
    <property type="molecule type" value="Genomic_DNA"/>
</dbReference>
<dbReference type="STRING" id="2018661.A0A2A2JN24"/>
<organism evidence="1 2">
    <name type="scientific">Diploscapter pachys</name>
    <dbReference type="NCBI Taxonomy" id="2018661"/>
    <lineage>
        <taxon>Eukaryota</taxon>
        <taxon>Metazoa</taxon>
        <taxon>Ecdysozoa</taxon>
        <taxon>Nematoda</taxon>
        <taxon>Chromadorea</taxon>
        <taxon>Rhabditida</taxon>
        <taxon>Rhabditina</taxon>
        <taxon>Rhabditomorpha</taxon>
        <taxon>Rhabditoidea</taxon>
        <taxon>Rhabditidae</taxon>
        <taxon>Diploscapter</taxon>
    </lineage>
</organism>
<reference evidence="1 2" key="1">
    <citation type="journal article" date="2017" name="Curr. Biol.">
        <title>Genome architecture and evolution of a unichromosomal asexual nematode.</title>
        <authorList>
            <person name="Fradin H."/>
            <person name="Zegar C."/>
            <person name="Gutwein M."/>
            <person name="Lucas J."/>
            <person name="Kovtun M."/>
            <person name="Corcoran D."/>
            <person name="Baugh L.R."/>
            <person name="Kiontke K."/>
            <person name="Gunsalus K."/>
            <person name="Fitch D.H."/>
            <person name="Piano F."/>
        </authorList>
    </citation>
    <scope>NUCLEOTIDE SEQUENCE [LARGE SCALE GENOMIC DNA]</scope>
    <source>
        <strain evidence="1">PF1309</strain>
    </source>
</reference>
<dbReference type="AlphaFoldDB" id="A0A2A2JN24"/>
<protein>
    <recommendedName>
        <fullName evidence="3">Chondroitin proteoglycan 4 domain-containing protein</fullName>
    </recommendedName>
</protein>
<evidence type="ECO:0000313" key="1">
    <source>
        <dbReference type="EMBL" id="PAV62899.1"/>
    </source>
</evidence>
<sequence>MDCIDDSTADVQDQCDDQCEVNRSMMEYFMRSDLGNAMMTQLLKFGQDMGQRISAGQTIFPAPESVSFADISQQFAKMSTVEQQRFAQQLGDPNRMVNGFKDFSRTMCSVSECVLECARTAYNQACNSTAAGELLSEMFVRPIAKGQQTFNKHVGLLRPFINYVSPTECSFLFNAKALRKHRIDDMTNSALQERHGSVDLKSYQPVLTDADLQDQVMKPIISSLAPVSGSLLPINIVDSSLSSSADVRTMSSAPRPTGAQLEAMIDELYDGNQMSNSDAQIMLKSAPTLAEEESNSGEDPSTCNSDIPEEKLRLLDVFDDERTVFLHLDEAKLLRMKGAKNATNGTKEELQINTHIGTLACRIL</sequence>
<accession>A0A2A2JN24</accession>